<accession>A0A9Q3W480</accession>
<gene>
    <name evidence="1" type="ORF">LZG35_03935</name>
</gene>
<keyword evidence="2" id="KW-1185">Reference proteome</keyword>
<name>A0A9Q3W480_9GAMM</name>
<dbReference type="RefSeq" id="WP_233925174.1">
    <property type="nucleotide sequence ID" value="NZ_JAJVKT010000004.1"/>
</dbReference>
<sequence>MQRPTRIQCKRVYDARDDSDGYRALVDRAWPRGMKKEQVAANNWFRQLAPSTALRKWFGHDPQRWEEFQRRYHEELDANPDPIDALLDAAAGCVVMVFT</sequence>
<evidence type="ECO:0000313" key="2">
    <source>
        <dbReference type="Proteomes" id="UP001107961"/>
    </source>
</evidence>
<dbReference type="Pfam" id="PF22752">
    <property type="entry name" value="DUF488-N3i"/>
    <property type="match status" value="1"/>
</dbReference>
<proteinExistence type="predicted"/>
<dbReference type="InterPro" id="IPR052552">
    <property type="entry name" value="YeaO-like"/>
</dbReference>
<dbReference type="PANTHER" id="PTHR36849">
    <property type="entry name" value="CYTOPLASMIC PROTEIN-RELATED"/>
    <property type="match status" value="1"/>
</dbReference>
<dbReference type="EMBL" id="JAJVKT010000004">
    <property type="protein sequence ID" value="MCE7507773.1"/>
    <property type="molecule type" value="Genomic_DNA"/>
</dbReference>
<dbReference type="AlphaFoldDB" id="A0A9Q3W480"/>
<dbReference type="PANTHER" id="PTHR36849:SF1">
    <property type="entry name" value="CYTOPLASMIC PROTEIN"/>
    <property type="match status" value="1"/>
</dbReference>
<protein>
    <submittedName>
        <fullName evidence="1">DUF488 family protein</fullName>
    </submittedName>
</protein>
<evidence type="ECO:0000313" key="1">
    <source>
        <dbReference type="EMBL" id="MCE7507773.1"/>
    </source>
</evidence>
<organism evidence="1 2">
    <name type="scientific">Alloalcanivorax xenomutans</name>
    <dbReference type="NCBI Taxonomy" id="1094342"/>
    <lineage>
        <taxon>Bacteria</taxon>
        <taxon>Pseudomonadati</taxon>
        <taxon>Pseudomonadota</taxon>
        <taxon>Gammaproteobacteria</taxon>
        <taxon>Oceanospirillales</taxon>
        <taxon>Alcanivoracaceae</taxon>
        <taxon>Alloalcanivorax</taxon>
    </lineage>
</organism>
<comment type="caution">
    <text evidence="1">The sequence shown here is derived from an EMBL/GenBank/DDBJ whole genome shotgun (WGS) entry which is preliminary data.</text>
</comment>
<dbReference type="Proteomes" id="UP001107961">
    <property type="component" value="Unassembled WGS sequence"/>
</dbReference>
<reference evidence="1" key="1">
    <citation type="submission" date="2022-01" db="EMBL/GenBank/DDBJ databases">
        <authorList>
            <person name="Karlyshev A.V."/>
            <person name="Jaspars M."/>
        </authorList>
    </citation>
    <scope>NUCLEOTIDE SEQUENCE</scope>
    <source>
        <strain evidence="1">AGSA3-2</strain>
    </source>
</reference>